<protein>
    <submittedName>
        <fullName evidence="2">Glucan phosphoethanolaminetransferase (Alkaline phosphatase superfamily)</fullName>
    </submittedName>
</protein>
<feature type="transmembrane region" description="Helical" evidence="1">
    <location>
        <begin position="62"/>
        <end position="82"/>
    </location>
</feature>
<reference evidence="2 3" key="1">
    <citation type="submission" date="2020-10" db="EMBL/GenBank/DDBJ databases">
        <title>Sequencing the genomes of 1000 actinobacteria strains.</title>
        <authorList>
            <person name="Klenk H.-P."/>
        </authorList>
    </citation>
    <scope>NUCLEOTIDE SEQUENCE [LARGE SCALE GENOMIC DNA]</scope>
    <source>
        <strain evidence="2 3">DSM 15474</strain>
    </source>
</reference>
<evidence type="ECO:0000313" key="2">
    <source>
        <dbReference type="EMBL" id="MBE1513706.1"/>
    </source>
</evidence>
<keyword evidence="1" id="KW-0812">Transmembrane</keyword>
<keyword evidence="1" id="KW-0472">Membrane</keyword>
<evidence type="ECO:0000256" key="1">
    <source>
        <dbReference type="SAM" id="Phobius"/>
    </source>
</evidence>
<accession>A0ABR9J3Y4</accession>
<dbReference type="RefSeq" id="WP_378625972.1">
    <property type="nucleotide sequence ID" value="NZ_JBHTMS010000001.1"/>
</dbReference>
<dbReference type="EMBL" id="JADBEE010000001">
    <property type="protein sequence ID" value="MBE1513706.1"/>
    <property type="molecule type" value="Genomic_DNA"/>
</dbReference>
<feature type="transmembrane region" description="Helical" evidence="1">
    <location>
        <begin position="94"/>
        <end position="117"/>
    </location>
</feature>
<organism evidence="2 3">
    <name type="scientific">Nesterenkonia halotolerans</name>
    <dbReference type="NCBI Taxonomy" id="225325"/>
    <lineage>
        <taxon>Bacteria</taxon>
        <taxon>Bacillati</taxon>
        <taxon>Actinomycetota</taxon>
        <taxon>Actinomycetes</taxon>
        <taxon>Micrococcales</taxon>
        <taxon>Micrococcaceae</taxon>
        <taxon>Nesterenkonia</taxon>
    </lineage>
</organism>
<keyword evidence="3" id="KW-1185">Reference proteome</keyword>
<name>A0ABR9J3Y4_9MICC</name>
<gene>
    <name evidence="2" type="ORF">H4W26_000461</name>
</gene>
<feature type="transmembrane region" description="Helical" evidence="1">
    <location>
        <begin position="33"/>
        <end position="55"/>
    </location>
</feature>
<keyword evidence="1" id="KW-1133">Transmembrane helix</keyword>
<dbReference type="Proteomes" id="UP000636579">
    <property type="component" value="Unassembled WGS sequence"/>
</dbReference>
<proteinExistence type="predicted"/>
<comment type="caution">
    <text evidence="2">The sequence shown here is derived from an EMBL/GenBank/DDBJ whole genome shotgun (WGS) entry which is preliminary data.</text>
</comment>
<sequence>MSGLAVLVAIAAIGARAWQNLISQYELEIDMGVPRSCRLVIPIAIFILTLLVLRLSRAAKKLLVAIGVISLVSCAATVLGMLSDTLSIGGGLLWMTGEALSVVVGFLVLVLAVLSAVQATRTLVGRRGVTP</sequence>
<evidence type="ECO:0000313" key="3">
    <source>
        <dbReference type="Proteomes" id="UP000636579"/>
    </source>
</evidence>